<dbReference type="OrthoDB" id="9888980at2"/>
<organism evidence="2 3">
    <name type="scientific">Aquisphaera giovannonii</name>
    <dbReference type="NCBI Taxonomy" id="406548"/>
    <lineage>
        <taxon>Bacteria</taxon>
        <taxon>Pseudomonadati</taxon>
        <taxon>Planctomycetota</taxon>
        <taxon>Planctomycetia</taxon>
        <taxon>Isosphaerales</taxon>
        <taxon>Isosphaeraceae</taxon>
        <taxon>Aquisphaera</taxon>
    </lineage>
</organism>
<evidence type="ECO:0008006" key="4">
    <source>
        <dbReference type="Google" id="ProtNLM"/>
    </source>
</evidence>
<reference evidence="2 3" key="1">
    <citation type="submission" date="2019-08" db="EMBL/GenBank/DDBJ databases">
        <title>Deep-cultivation of Planctomycetes and their phenomic and genomic characterization uncovers novel biology.</title>
        <authorList>
            <person name="Wiegand S."/>
            <person name="Jogler M."/>
            <person name="Boedeker C."/>
            <person name="Pinto D."/>
            <person name="Vollmers J."/>
            <person name="Rivas-Marin E."/>
            <person name="Kohn T."/>
            <person name="Peeters S.H."/>
            <person name="Heuer A."/>
            <person name="Rast P."/>
            <person name="Oberbeckmann S."/>
            <person name="Bunk B."/>
            <person name="Jeske O."/>
            <person name="Meyerdierks A."/>
            <person name="Storesund J.E."/>
            <person name="Kallscheuer N."/>
            <person name="Luecker S."/>
            <person name="Lage O.M."/>
            <person name="Pohl T."/>
            <person name="Merkel B.J."/>
            <person name="Hornburger P."/>
            <person name="Mueller R.-W."/>
            <person name="Bruemmer F."/>
            <person name="Labrenz M."/>
            <person name="Spormann A.M."/>
            <person name="Op den Camp H."/>
            <person name="Overmann J."/>
            <person name="Amann R."/>
            <person name="Jetten M.S.M."/>
            <person name="Mascher T."/>
            <person name="Medema M.H."/>
            <person name="Devos D.P."/>
            <person name="Kaster A.-K."/>
            <person name="Ovreas L."/>
            <person name="Rohde M."/>
            <person name="Galperin M.Y."/>
            <person name="Jogler C."/>
        </authorList>
    </citation>
    <scope>NUCLEOTIDE SEQUENCE [LARGE SCALE GENOMIC DNA]</scope>
    <source>
        <strain evidence="2 3">OJF2</strain>
    </source>
</reference>
<dbReference type="EMBL" id="CP042997">
    <property type="protein sequence ID" value="QEH35157.1"/>
    <property type="molecule type" value="Genomic_DNA"/>
</dbReference>
<proteinExistence type="predicted"/>
<evidence type="ECO:0000313" key="3">
    <source>
        <dbReference type="Proteomes" id="UP000324233"/>
    </source>
</evidence>
<dbReference type="AlphaFoldDB" id="A0A5B9W4K0"/>
<sequence>MSTTHSKPKPEAANGPATPAPADPFSEVASFWARWLEQSSRGTQALLEAFQAAGDPQQVQQRWLDAFSKGAESFMRSPAYLDLMKNTLRGVVELKVMQDQAISDFASQFGLPLAADIKGLFERLHSTEQTILRRLDAIEERIRAIEPK</sequence>
<accession>A0A5B9W4K0</accession>
<dbReference type="Proteomes" id="UP000324233">
    <property type="component" value="Chromosome"/>
</dbReference>
<name>A0A5B9W4K0_9BACT</name>
<keyword evidence="3" id="KW-1185">Reference proteome</keyword>
<evidence type="ECO:0000313" key="2">
    <source>
        <dbReference type="EMBL" id="QEH35157.1"/>
    </source>
</evidence>
<evidence type="ECO:0000256" key="1">
    <source>
        <dbReference type="SAM" id="MobiDB-lite"/>
    </source>
</evidence>
<feature type="region of interest" description="Disordered" evidence="1">
    <location>
        <begin position="1"/>
        <end position="23"/>
    </location>
</feature>
<dbReference type="KEGG" id="agv:OJF2_37020"/>
<protein>
    <recommendedName>
        <fullName evidence="4">Poly(3-hydroxyalkanoate) polymerase subunit PhaE</fullName>
    </recommendedName>
</protein>
<dbReference type="RefSeq" id="WP_148594989.1">
    <property type="nucleotide sequence ID" value="NZ_CP042997.1"/>
</dbReference>
<gene>
    <name evidence="2" type="ORF">OJF2_37020</name>
</gene>